<dbReference type="EMBL" id="LWUJ01000011">
    <property type="protein sequence ID" value="OAL10287.1"/>
    <property type="molecule type" value="Genomic_DNA"/>
</dbReference>
<dbReference type="Proteomes" id="UP000077623">
    <property type="component" value="Unassembled WGS sequence"/>
</dbReference>
<dbReference type="GO" id="GO:0005829">
    <property type="term" value="C:cytosol"/>
    <property type="evidence" value="ECO:0007669"/>
    <property type="project" value="TreeGrafter"/>
</dbReference>
<dbReference type="InterPro" id="IPR024088">
    <property type="entry name" value="Tyr-tRNA-ligase_bac-type"/>
</dbReference>
<keyword evidence="6 9" id="KW-0030">Aminoacyl-tRNA synthetase</keyword>
<evidence type="ECO:0000256" key="1">
    <source>
        <dbReference type="ARBA" id="ARBA00013160"/>
    </source>
</evidence>
<keyword evidence="4 9" id="KW-0067">ATP-binding</keyword>
<dbReference type="PRINTS" id="PR01040">
    <property type="entry name" value="TRNASYNTHTYR"/>
</dbReference>
<dbReference type="InterPro" id="IPR002307">
    <property type="entry name" value="Tyr-tRNA-ligase"/>
</dbReference>
<dbReference type="Gene3D" id="1.10.240.10">
    <property type="entry name" value="Tyrosyl-Transfer RNA Synthetase"/>
    <property type="match status" value="1"/>
</dbReference>
<keyword evidence="5 9" id="KW-0648">Protein biosynthesis</keyword>
<evidence type="ECO:0000256" key="5">
    <source>
        <dbReference type="ARBA" id="ARBA00022917"/>
    </source>
</evidence>
<evidence type="ECO:0000256" key="9">
    <source>
        <dbReference type="RuleBase" id="RU363036"/>
    </source>
</evidence>
<evidence type="ECO:0000256" key="3">
    <source>
        <dbReference type="ARBA" id="ARBA00022741"/>
    </source>
</evidence>
<keyword evidence="2 9" id="KW-0436">Ligase</keyword>
<evidence type="ECO:0000313" key="10">
    <source>
        <dbReference type="EMBL" id="OAL10287.1"/>
    </source>
</evidence>
<dbReference type="PROSITE" id="PS00178">
    <property type="entry name" value="AA_TRNA_LIGASE_I"/>
    <property type="match status" value="1"/>
</dbReference>
<dbReference type="GO" id="GO:0004831">
    <property type="term" value="F:tyrosine-tRNA ligase activity"/>
    <property type="evidence" value="ECO:0007669"/>
    <property type="project" value="UniProtKB-UniRule"/>
</dbReference>
<dbReference type="SUPFAM" id="SSF52374">
    <property type="entry name" value="Nucleotidylyl transferase"/>
    <property type="match status" value="1"/>
</dbReference>
<comment type="catalytic activity">
    <reaction evidence="7">
        <text>tRNA(Tyr) + L-tyrosine + ATP = L-tyrosyl-tRNA(Tyr) + AMP + diphosphate + H(+)</text>
        <dbReference type="Rhea" id="RHEA:10220"/>
        <dbReference type="Rhea" id="RHEA-COMP:9706"/>
        <dbReference type="Rhea" id="RHEA-COMP:9707"/>
        <dbReference type="ChEBI" id="CHEBI:15378"/>
        <dbReference type="ChEBI" id="CHEBI:30616"/>
        <dbReference type="ChEBI" id="CHEBI:33019"/>
        <dbReference type="ChEBI" id="CHEBI:58315"/>
        <dbReference type="ChEBI" id="CHEBI:78442"/>
        <dbReference type="ChEBI" id="CHEBI:78536"/>
        <dbReference type="ChEBI" id="CHEBI:456215"/>
        <dbReference type="EC" id="6.1.1.1"/>
    </reaction>
</comment>
<evidence type="ECO:0000256" key="2">
    <source>
        <dbReference type="ARBA" id="ARBA00022598"/>
    </source>
</evidence>
<dbReference type="EC" id="6.1.1.1" evidence="1 8"/>
<proteinExistence type="inferred from homology"/>
<dbReference type="InterPro" id="IPR002305">
    <property type="entry name" value="aa-tRNA-synth_Ic"/>
</dbReference>
<reference evidence="11" key="1">
    <citation type="submission" date="2016-04" db="EMBL/GenBank/DDBJ databases">
        <authorList>
            <person name="Quiroz-Castaneda R.E."/>
            <person name="Martinez-Ocampo F."/>
        </authorList>
    </citation>
    <scope>NUCLEOTIDE SEQUENCE [LARGE SCALE GENOMIC DNA]</scope>
    <source>
        <strain evidence="11">INIFAP01</strain>
    </source>
</reference>
<evidence type="ECO:0000256" key="8">
    <source>
        <dbReference type="NCBIfam" id="TIGR00234"/>
    </source>
</evidence>
<dbReference type="Gene3D" id="3.40.50.620">
    <property type="entry name" value="HUPs"/>
    <property type="match status" value="1"/>
</dbReference>
<organism evidence="10 11">
    <name type="scientific">Candidatus Mycoplasma haematobovis</name>
    <dbReference type="NCBI Taxonomy" id="432608"/>
    <lineage>
        <taxon>Bacteria</taxon>
        <taxon>Bacillati</taxon>
        <taxon>Mycoplasmatota</taxon>
        <taxon>Mollicutes</taxon>
        <taxon>Mycoplasmataceae</taxon>
        <taxon>Mycoplasma</taxon>
    </lineage>
</organism>
<dbReference type="Gene3D" id="3.10.290.10">
    <property type="entry name" value="RNA-binding S4 domain"/>
    <property type="match status" value="1"/>
</dbReference>
<dbReference type="RefSeq" id="WP_187150136.1">
    <property type="nucleotide sequence ID" value="NZ_LWUJ01000011.1"/>
</dbReference>
<evidence type="ECO:0000313" key="11">
    <source>
        <dbReference type="Proteomes" id="UP000077623"/>
    </source>
</evidence>
<keyword evidence="11" id="KW-1185">Reference proteome</keyword>
<dbReference type="GO" id="GO:0006437">
    <property type="term" value="P:tyrosyl-tRNA aminoacylation"/>
    <property type="evidence" value="ECO:0007669"/>
    <property type="project" value="UniProtKB-UniRule"/>
</dbReference>
<accession>A0A1A9QCU0</accession>
<sequence>MDFLEELRERKLVFDLSDEEKFLFALRNKKKIYLGIDPTAPSLHLGNYLGITLLKRFIKAGYEVVVLLGEMTSAIGDPSFRVNERVSLSSEKIKENLKSIEREVKYLLPEAEIINNYSFYEQLSILNFVKEMCSCINVNHLLAKEFLKDRLNKGITLAEFVYPLFQSWDFLVLYSMKDVAVQLGGSDQWGNITVGIDLIRKKVGSNHIASGLTFPLLLDSSGKKFGKSENNALFLNKELTSPYSIYQYLLNLDDSLVPNLLKQLTFLELKEIEKLKGVIVMKNTLAFEICKDIYGIRIAKKMESISSKLFSGKLEEDFDLIKGAIPTIEVTEAITFAQALRALGLVSSNSEINRLVSSKGLFLFEEVVTTSDLVLTSESSNKGYFLLRKGKKNYALVHFTCWK</sequence>
<dbReference type="PANTHER" id="PTHR11766:SF0">
    <property type="entry name" value="TYROSINE--TRNA LIGASE, MITOCHONDRIAL"/>
    <property type="match status" value="1"/>
</dbReference>
<dbReference type="InterPro" id="IPR036986">
    <property type="entry name" value="S4_RNA-bd_sf"/>
</dbReference>
<dbReference type="SUPFAM" id="SSF55174">
    <property type="entry name" value="Alpha-L RNA-binding motif"/>
    <property type="match status" value="1"/>
</dbReference>
<evidence type="ECO:0000256" key="4">
    <source>
        <dbReference type="ARBA" id="ARBA00022840"/>
    </source>
</evidence>
<evidence type="ECO:0000256" key="7">
    <source>
        <dbReference type="ARBA" id="ARBA00048248"/>
    </source>
</evidence>
<dbReference type="AlphaFoldDB" id="A0A1A9QCU0"/>
<dbReference type="PANTHER" id="PTHR11766">
    <property type="entry name" value="TYROSYL-TRNA SYNTHETASE"/>
    <property type="match status" value="1"/>
</dbReference>
<dbReference type="GO" id="GO:0005524">
    <property type="term" value="F:ATP binding"/>
    <property type="evidence" value="ECO:0007669"/>
    <property type="project" value="UniProtKB-KW"/>
</dbReference>
<protein>
    <recommendedName>
        <fullName evidence="1 8">Tyrosine--tRNA ligase</fullName>
        <ecNumber evidence="1 8">6.1.1.1</ecNumber>
    </recommendedName>
</protein>
<dbReference type="GO" id="GO:0003723">
    <property type="term" value="F:RNA binding"/>
    <property type="evidence" value="ECO:0007669"/>
    <property type="project" value="InterPro"/>
</dbReference>
<dbReference type="STRING" id="432608.A6V39_02480"/>
<name>A0A1A9QCU0_9MOLU</name>
<dbReference type="InterPro" id="IPR001412">
    <property type="entry name" value="aa-tRNA-synth_I_CS"/>
</dbReference>
<dbReference type="CDD" id="cd00805">
    <property type="entry name" value="TyrRS_core"/>
    <property type="match status" value="1"/>
</dbReference>
<comment type="similarity">
    <text evidence="9">Belongs to the class-I aminoacyl-tRNA synthetase family.</text>
</comment>
<dbReference type="NCBIfam" id="TIGR00234">
    <property type="entry name" value="tyrS"/>
    <property type="match status" value="1"/>
</dbReference>
<dbReference type="InterPro" id="IPR014729">
    <property type="entry name" value="Rossmann-like_a/b/a_fold"/>
</dbReference>
<keyword evidence="3 9" id="KW-0547">Nucleotide-binding</keyword>
<gene>
    <name evidence="10" type="ORF">A6V39_02480</name>
</gene>
<dbReference type="Pfam" id="PF00579">
    <property type="entry name" value="tRNA-synt_1b"/>
    <property type="match status" value="1"/>
</dbReference>
<evidence type="ECO:0000256" key="6">
    <source>
        <dbReference type="ARBA" id="ARBA00023146"/>
    </source>
</evidence>
<comment type="caution">
    <text evidence="10">The sequence shown here is derived from an EMBL/GenBank/DDBJ whole genome shotgun (WGS) entry which is preliminary data.</text>
</comment>